<gene>
    <name evidence="8" type="ORF">VP01_684g3</name>
</gene>
<evidence type="ECO:0000313" key="8">
    <source>
        <dbReference type="EMBL" id="KNZ46902.1"/>
    </source>
</evidence>
<dbReference type="Pfam" id="PF12460">
    <property type="entry name" value="MMS19_C"/>
    <property type="match status" value="1"/>
</dbReference>
<dbReference type="VEuPathDB" id="FungiDB:VP01_684g3"/>
<keyword evidence="5" id="KW-0227">DNA damage</keyword>
<dbReference type="OrthoDB" id="342900at2759"/>
<comment type="caution">
    <text evidence="8">The sequence shown here is derived from an EMBL/GenBank/DDBJ whole genome shotgun (WGS) entry which is preliminary data.</text>
</comment>
<dbReference type="InterPro" id="IPR029240">
    <property type="entry name" value="MMS19_N"/>
</dbReference>
<dbReference type="GO" id="GO:0006281">
    <property type="term" value="P:DNA repair"/>
    <property type="evidence" value="ECO:0007669"/>
    <property type="project" value="UniProtKB-UniRule"/>
</dbReference>
<dbReference type="InterPro" id="IPR016024">
    <property type="entry name" value="ARM-type_fold"/>
</dbReference>
<evidence type="ECO:0000256" key="2">
    <source>
        <dbReference type="ARBA" id="ARBA00009340"/>
    </source>
</evidence>
<dbReference type="STRING" id="27349.A0A0L6UF85"/>
<dbReference type="Proteomes" id="UP000037035">
    <property type="component" value="Unassembled WGS sequence"/>
</dbReference>
<evidence type="ECO:0000256" key="5">
    <source>
        <dbReference type="RuleBase" id="RU367072"/>
    </source>
</evidence>
<evidence type="ECO:0000313" key="9">
    <source>
        <dbReference type="Proteomes" id="UP000037035"/>
    </source>
</evidence>
<organism evidence="8 9">
    <name type="scientific">Puccinia sorghi</name>
    <dbReference type="NCBI Taxonomy" id="27349"/>
    <lineage>
        <taxon>Eukaryota</taxon>
        <taxon>Fungi</taxon>
        <taxon>Dikarya</taxon>
        <taxon>Basidiomycota</taxon>
        <taxon>Pucciniomycotina</taxon>
        <taxon>Pucciniomycetes</taxon>
        <taxon>Pucciniales</taxon>
        <taxon>Pucciniaceae</taxon>
        <taxon>Puccinia</taxon>
    </lineage>
</organism>
<dbReference type="AlphaFoldDB" id="A0A0L6UF85"/>
<evidence type="ECO:0000256" key="4">
    <source>
        <dbReference type="ARBA" id="ARBA00023242"/>
    </source>
</evidence>
<reference evidence="8 9" key="1">
    <citation type="submission" date="2015-08" db="EMBL/GenBank/DDBJ databases">
        <title>Next Generation Sequencing and Analysis of the Genome of Puccinia sorghi L Schw, the Causal Agent of Maize Common Rust.</title>
        <authorList>
            <person name="Rochi L."/>
            <person name="Burguener G."/>
            <person name="Darino M."/>
            <person name="Turjanski A."/>
            <person name="Kreff E."/>
            <person name="Dieguez M.J."/>
            <person name="Sacco F."/>
        </authorList>
    </citation>
    <scope>NUCLEOTIDE SEQUENCE [LARGE SCALE GENOMIC DNA]</scope>
    <source>
        <strain evidence="8 9">RO10H11247</strain>
    </source>
</reference>
<comment type="function">
    <text evidence="5">Key component of the cytosolic iron-sulfur protein assembly (CIA) complex, a multiprotein complex that mediates the incorporation of iron-sulfur cluster into apoproteins specifically involved in DNA metabolism and genomic integrity. In the CIA complex, MMS19 acts as an adapter between early-acting CIA components and a subset of cellular target iron-sulfur proteins.</text>
</comment>
<dbReference type="InterPro" id="IPR024687">
    <property type="entry name" value="MMS19_C"/>
</dbReference>
<dbReference type="InterPro" id="IPR011989">
    <property type="entry name" value="ARM-like"/>
</dbReference>
<evidence type="ECO:0000256" key="1">
    <source>
        <dbReference type="ARBA" id="ARBA00004123"/>
    </source>
</evidence>
<dbReference type="InterPro" id="IPR039920">
    <property type="entry name" value="MMS19"/>
</dbReference>
<evidence type="ECO:0000259" key="7">
    <source>
        <dbReference type="Pfam" id="PF14500"/>
    </source>
</evidence>
<proteinExistence type="inferred from homology"/>
<dbReference type="Gene3D" id="1.25.10.10">
    <property type="entry name" value="Leucine-rich Repeat Variant"/>
    <property type="match status" value="1"/>
</dbReference>
<comment type="similarity">
    <text evidence="2 5">Belongs to the MET18/MMS19 family.</text>
</comment>
<name>A0A0L6UF85_9BASI</name>
<dbReference type="PANTHER" id="PTHR12891:SF0">
    <property type="entry name" value="MMS19 NUCLEOTIDE EXCISION REPAIR PROTEIN HOMOLOG"/>
    <property type="match status" value="1"/>
</dbReference>
<protein>
    <recommendedName>
        <fullName evidence="5">MMS19 nucleotide excision repair protein</fullName>
    </recommendedName>
</protein>
<keyword evidence="4 5" id="KW-0539">Nucleus</keyword>
<dbReference type="EMBL" id="LAVV01012216">
    <property type="protein sequence ID" value="KNZ46902.1"/>
    <property type="molecule type" value="Genomic_DNA"/>
</dbReference>
<dbReference type="Pfam" id="PF14500">
    <property type="entry name" value="MMS19_N"/>
    <property type="match status" value="1"/>
</dbReference>
<feature type="domain" description="MMS19 C-terminal" evidence="6">
    <location>
        <begin position="582"/>
        <end position="1153"/>
    </location>
</feature>
<comment type="subcellular location">
    <subcellularLocation>
        <location evidence="1 5">Nucleus</location>
    </subcellularLocation>
</comment>
<keyword evidence="9" id="KW-1185">Reference proteome</keyword>
<dbReference type="GO" id="GO:0051604">
    <property type="term" value="P:protein maturation"/>
    <property type="evidence" value="ECO:0007669"/>
    <property type="project" value="UniProtKB-UniRule"/>
</dbReference>
<dbReference type="GO" id="GO:0016226">
    <property type="term" value="P:iron-sulfur cluster assembly"/>
    <property type="evidence" value="ECO:0007669"/>
    <property type="project" value="UniProtKB-UniRule"/>
</dbReference>
<sequence length="1215" mass="133931">MPNDIAQLVNEYIERASEQVTQQNLIIDELSAWVRQEPQTNLLKVIQDARLALTSESIPTRASANRLLAELVAVLVESQSLSKNQLNLLVEFFLEKLADGPPILVQALAALRSLSKSEAFQAEHAIKSCQALFQHVTIRDLEQPKRLSVLMLLDSLLAYHRDALKSMGAHFISGYCSLVEGEKDPRNLVVAFKLAKVILIEFDLGDQAESLFDITFCYFPITFRPPPGNPDAYGGITAGELTQGLIDCLSATPQFGILVLPLLLEKFQAPGVAPKTQVLETVIKAFPTYGQAAVAEFVSLFWESFLVEVSDNPNIFQPNTSPSPDFLRLLEHGCQTLFSTVFPSEAQSSPSGPLDFIKQALEVVMKELHSPEKSRAIPATQLVGWIIESGASVTDVILPTINTSVGTLLHLWKGTATGTGEDVLLRRTSILSHLGTIFSSITIVMSDQSPAISRWLTISIRHEILTILIKEVLEDKQCTDSFLQVAALRTLVKFVGIPNSLEMQEARNVIGTVTGLLVSSDDDEITNAVIENLSTLADSHPADVASVTLPELFSQLPNALSVSPSEQTTPMPHITSAKYITILDALATLCDRSSLFEPFLIRLLDALESSCSAAYQTLVNECISHRGGDSAEQFNHHTYSHHLLLCLHAVIQSKIDSISHALKNPVSNVEERAVKTTHARGIIGRLFKILLCEEDITELSPANEKRLNSDPASVYQHCTIRNHMRLVIDAGRIVNLLIGQLDFQQQQDVIIKLHKCYSLGDVSDIVGESQNLPSASSATLPHRTNPRISLMSQVDAPDPDKNMLALYSEALIAMRPGVSPIISACRFHIQLHLITQTSLYRILPISCQINVPDEVLSTSDFYTFKYYHHISRTGSSNAVALQASLKFLCSTVNRRAEGKGLIRRSLFSFYPHFEEFFAEQLDRFWETEIERGGDGDASARSRKLGMIMWIWIIKGLVVRSDPRGYMMLDRICGLLKKEDSVLGSWIAQRLALIVDPRDDTLSTKNFAVIKFLSIQRASHYLIGRLVQDYAESDGDTRSVYLIGLTTLLARLGSFVSSLPHDKIIPLLLEGLMLSDLNVKLDSLVTIHGLIENDKRGTVFDNHLSSLVSALLLNCSFETGPANAEEETSGSVMSAGVKSASVRLFALKVLSLLPSKVDHRSSSSSSDQCSNKAKGILLGQRKKVLAALSLALDDPKRDVRKIAVDCRAHWFDITLS</sequence>
<accession>A0A0L6UF85</accession>
<keyword evidence="3" id="KW-0677">Repeat</keyword>
<evidence type="ECO:0000259" key="6">
    <source>
        <dbReference type="Pfam" id="PF12460"/>
    </source>
</evidence>
<feature type="domain" description="MMS19 N-terminal" evidence="7">
    <location>
        <begin position="50"/>
        <end position="309"/>
    </location>
</feature>
<dbReference type="SUPFAM" id="SSF48371">
    <property type="entry name" value="ARM repeat"/>
    <property type="match status" value="1"/>
</dbReference>
<dbReference type="PANTHER" id="PTHR12891">
    <property type="entry name" value="DNA REPAIR/TRANSCRIPTION PROTEIN MET18/MMS19"/>
    <property type="match status" value="1"/>
</dbReference>
<dbReference type="GO" id="GO:0005634">
    <property type="term" value="C:nucleus"/>
    <property type="evidence" value="ECO:0007669"/>
    <property type="project" value="UniProtKB-SubCell"/>
</dbReference>
<evidence type="ECO:0000256" key="3">
    <source>
        <dbReference type="ARBA" id="ARBA00022737"/>
    </source>
</evidence>
<dbReference type="GO" id="GO:0097361">
    <property type="term" value="C:cytosolic [4Fe-4S] assembly targeting complex"/>
    <property type="evidence" value="ECO:0007669"/>
    <property type="project" value="UniProtKB-UniRule"/>
</dbReference>
<keyword evidence="5" id="KW-0234">DNA repair</keyword>